<dbReference type="RefSeq" id="WP_181585122.1">
    <property type="nucleotide sequence ID" value="NZ_CP059399.1"/>
</dbReference>
<gene>
    <name evidence="1" type="ORF">H0264_18535</name>
</gene>
<dbReference type="KEGG" id="nhu:H0264_18535"/>
<evidence type="ECO:0000313" key="1">
    <source>
        <dbReference type="EMBL" id="QLY33958.1"/>
    </source>
</evidence>
<dbReference type="Proteomes" id="UP000515512">
    <property type="component" value="Chromosome"/>
</dbReference>
<sequence length="131" mass="15119">MNTPRRDPAELAALLAERDHFGTVDDVLSDMFDAAFEVTQQKSYRDCAAEDAKRRVWEDHHKPVMAGYFAAADAYREERFGSEYAEDSRTRLDGVYAHDPEMRALLDKARADLAARRKARTPAERDRRRSR</sequence>
<proteinExistence type="predicted"/>
<reference evidence="1 2" key="1">
    <citation type="submission" date="2020-07" db="EMBL/GenBank/DDBJ databases">
        <authorList>
            <person name="Zhuang K."/>
            <person name="Ran Y."/>
        </authorList>
    </citation>
    <scope>NUCLEOTIDE SEQUENCE [LARGE SCALE GENOMIC DNA]</scope>
    <source>
        <strain evidence="1 2">WCH-YHL-001</strain>
    </source>
</reference>
<name>A0A7D6ZHU0_9NOCA</name>
<keyword evidence="2" id="KW-1185">Reference proteome</keyword>
<dbReference type="EMBL" id="CP059399">
    <property type="protein sequence ID" value="QLY33958.1"/>
    <property type="molecule type" value="Genomic_DNA"/>
</dbReference>
<accession>A0A7D6ZHU0</accession>
<dbReference type="AlphaFoldDB" id="A0A7D6ZHU0"/>
<evidence type="ECO:0000313" key="2">
    <source>
        <dbReference type="Proteomes" id="UP000515512"/>
    </source>
</evidence>
<protein>
    <submittedName>
        <fullName evidence="1">Uncharacterized protein</fullName>
    </submittedName>
</protein>
<organism evidence="1 2">
    <name type="scientific">Nocardia huaxiensis</name>
    <dbReference type="NCBI Taxonomy" id="2755382"/>
    <lineage>
        <taxon>Bacteria</taxon>
        <taxon>Bacillati</taxon>
        <taxon>Actinomycetota</taxon>
        <taxon>Actinomycetes</taxon>
        <taxon>Mycobacteriales</taxon>
        <taxon>Nocardiaceae</taxon>
        <taxon>Nocardia</taxon>
    </lineage>
</organism>